<evidence type="ECO:0000256" key="1">
    <source>
        <dbReference type="SAM" id="SignalP"/>
    </source>
</evidence>
<sequence>MFLKSLASVFALCLPCVLSAGALLAQERMHLKVFNDSTLHACYHAELRFQRQLQGERIYALYHQLDETSAASTFGGQRSPVLAGAFSAILPGAGEFYAENYLRAGLFLALEVVLWALHLQFLDRGNRAALEYKAFADAPSDLNDGLSRWSAVRYASRLAQIFREHPNAQLRNLAQELGSASRLDEIRKHDYRFLNAFERQAVFANGATFSHTLSPFGSQQYYELIGKYSEYAIGWDDFDTRQLSNSFPPASQHFLSYGIRRKEFNDILNRATTVSYFIILNHILSVVDAVLATNEYNRRFRATMEMIPDPLTGALMPQATLQVRF</sequence>
<evidence type="ECO:0008006" key="4">
    <source>
        <dbReference type="Google" id="ProtNLM"/>
    </source>
</evidence>
<evidence type="ECO:0000313" key="2">
    <source>
        <dbReference type="EMBL" id="RFM23686.1"/>
    </source>
</evidence>
<feature type="chain" id="PRO_5017181477" description="DUF5683 domain-containing protein" evidence="1">
    <location>
        <begin position="21"/>
        <end position="325"/>
    </location>
</feature>
<name>A0A395LYV4_9BACT</name>
<reference evidence="2 3" key="1">
    <citation type="journal article" date="2011" name="ISME J.">
        <title>Community ecology of hot spring cyanobacterial mats: predominant populations and their functional potential.</title>
        <authorList>
            <person name="Klatt C.G."/>
            <person name="Wood J.M."/>
            <person name="Rusch D.B."/>
            <person name="Bateson M.M."/>
            <person name="Hamamura N."/>
            <person name="Heidelberg J.F."/>
            <person name="Grossman A.R."/>
            <person name="Bhaya D."/>
            <person name="Cohan F.M."/>
            <person name="Kuhl M."/>
            <person name="Bryant D.A."/>
            <person name="Ward D.M."/>
        </authorList>
    </citation>
    <scope>NUCLEOTIDE SEQUENCE [LARGE SCALE GENOMIC DNA]</scope>
    <source>
        <strain evidence="2">OS</strain>
    </source>
</reference>
<gene>
    <name evidence="2" type="ORF">D0433_09970</name>
</gene>
<dbReference type="Proteomes" id="UP000266389">
    <property type="component" value="Unassembled WGS sequence"/>
</dbReference>
<dbReference type="EMBL" id="PHFL01000060">
    <property type="protein sequence ID" value="RFM23686.1"/>
    <property type="molecule type" value="Genomic_DNA"/>
</dbReference>
<keyword evidence="1" id="KW-0732">Signal</keyword>
<accession>A0A395LYV4</accession>
<evidence type="ECO:0000313" key="3">
    <source>
        <dbReference type="Proteomes" id="UP000266389"/>
    </source>
</evidence>
<feature type="signal peptide" evidence="1">
    <location>
        <begin position="1"/>
        <end position="20"/>
    </location>
</feature>
<dbReference type="AlphaFoldDB" id="A0A395LYV4"/>
<proteinExistence type="predicted"/>
<comment type="caution">
    <text evidence="2">The sequence shown here is derived from an EMBL/GenBank/DDBJ whole genome shotgun (WGS) entry which is preliminary data.</text>
</comment>
<organism evidence="2 3">
    <name type="scientific">Candidatus Thermochlorobacter aerophilus</name>
    <dbReference type="NCBI Taxonomy" id="1868324"/>
    <lineage>
        <taxon>Bacteria</taxon>
        <taxon>Pseudomonadati</taxon>
        <taxon>Chlorobiota</taxon>
        <taxon>Chlorobiia</taxon>
        <taxon>Chlorobiales</taxon>
        <taxon>Candidatus Thermochlorobacteriaceae</taxon>
        <taxon>Candidatus Thermochlorobacter</taxon>
    </lineage>
</organism>
<protein>
    <recommendedName>
        <fullName evidence="4">DUF5683 domain-containing protein</fullName>
    </recommendedName>
</protein>